<dbReference type="SUPFAM" id="SSF54928">
    <property type="entry name" value="RNA-binding domain, RBD"/>
    <property type="match status" value="2"/>
</dbReference>
<dbReference type="Gene3D" id="3.30.70.330">
    <property type="match status" value="3"/>
</dbReference>
<dbReference type="EMBL" id="JALJOT010000006">
    <property type="protein sequence ID" value="KAK9909413.1"/>
    <property type="molecule type" value="Genomic_DNA"/>
</dbReference>
<feature type="domain" description="RRM" evidence="4">
    <location>
        <begin position="78"/>
        <end position="124"/>
    </location>
</feature>
<feature type="compositionally biased region" description="Low complexity" evidence="3">
    <location>
        <begin position="325"/>
        <end position="339"/>
    </location>
</feature>
<feature type="domain" description="RRM" evidence="4">
    <location>
        <begin position="145"/>
        <end position="217"/>
    </location>
</feature>
<dbReference type="Proteomes" id="UP001491310">
    <property type="component" value="Unassembled WGS sequence"/>
</dbReference>
<gene>
    <name evidence="5" type="ORF">WJX75_001873</name>
</gene>
<dbReference type="InterPro" id="IPR035979">
    <property type="entry name" value="RBD_domain_sf"/>
</dbReference>
<name>A0ABR2YR44_9CHLO</name>
<keyword evidence="6" id="KW-1185">Reference proteome</keyword>
<evidence type="ECO:0000256" key="2">
    <source>
        <dbReference type="PROSITE-ProRule" id="PRU00176"/>
    </source>
</evidence>
<dbReference type="SMART" id="SM00361">
    <property type="entry name" value="RRM_1"/>
    <property type="match status" value="2"/>
</dbReference>
<evidence type="ECO:0000313" key="6">
    <source>
        <dbReference type="Proteomes" id="UP001491310"/>
    </source>
</evidence>
<evidence type="ECO:0000256" key="3">
    <source>
        <dbReference type="SAM" id="MobiDB-lite"/>
    </source>
</evidence>
<dbReference type="InterPro" id="IPR012677">
    <property type="entry name" value="Nucleotide-bd_a/b_plait_sf"/>
</dbReference>
<dbReference type="SMART" id="SM00360">
    <property type="entry name" value="RRM"/>
    <property type="match status" value="2"/>
</dbReference>
<dbReference type="InterPro" id="IPR000504">
    <property type="entry name" value="RRM_dom"/>
</dbReference>
<dbReference type="PROSITE" id="PS50102">
    <property type="entry name" value="RRM"/>
    <property type="match status" value="3"/>
</dbReference>
<comment type="caution">
    <text evidence="5">The sequence shown here is derived from an EMBL/GenBank/DDBJ whole genome shotgun (WGS) entry which is preliminary data.</text>
</comment>
<dbReference type="PANTHER" id="PTHR23189">
    <property type="entry name" value="RNA RECOGNITION MOTIF-CONTAINING"/>
    <property type="match status" value="1"/>
</dbReference>
<evidence type="ECO:0000256" key="1">
    <source>
        <dbReference type="ARBA" id="ARBA00022884"/>
    </source>
</evidence>
<protein>
    <recommendedName>
        <fullName evidence="4">RRM domain-containing protein</fullName>
    </recommendedName>
</protein>
<proteinExistence type="predicted"/>
<accession>A0ABR2YR44</accession>
<feature type="region of interest" description="Disordered" evidence="3">
    <location>
        <begin position="325"/>
        <end position="345"/>
    </location>
</feature>
<dbReference type="InterPro" id="IPR003954">
    <property type="entry name" value="RRM_euk-type"/>
</dbReference>
<dbReference type="Pfam" id="PF00076">
    <property type="entry name" value="RRM_1"/>
    <property type="match status" value="3"/>
</dbReference>
<evidence type="ECO:0000259" key="4">
    <source>
        <dbReference type="PROSITE" id="PS50102"/>
    </source>
</evidence>
<organism evidence="5 6">
    <name type="scientific">Coccomyxa subellipsoidea</name>
    <dbReference type="NCBI Taxonomy" id="248742"/>
    <lineage>
        <taxon>Eukaryota</taxon>
        <taxon>Viridiplantae</taxon>
        <taxon>Chlorophyta</taxon>
        <taxon>core chlorophytes</taxon>
        <taxon>Trebouxiophyceae</taxon>
        <taxon>Trebouxiophyceae incertae sedis</taxon>
        <taxon>Coccomyxaceae</taxon>
        <taxon>Coccomyxa</taxon>
    </lineage>
</organism>
<sequence>MGDNEDAKALYVGNLHPYVNEAVLQDIFSTLGTVSEVRIVKDRATGNSAGSAFVKFEDHQAADIALNTINGRVLYNKEVRIHTGRSKGFGFVSFRTKEAAEKALAEMDGAQVGQWKIRCGWAHHKTEAVTGLDADTIDRADPANTNVYVGNLPSEVTEEDLRAEFGAYGEITGLKPCHKGGYGFVTFRDHSAAVQAIVGMNGKELKGKAIKCSWGRHQSKTGSGGAVGASVPLLSGLPGGQLLGGFPGASVGLQQGQQMYNNGQLGQPAAYSALPGQIAYQGQMDYMATSAQLQAAQYGQYAAAQQYQQQPGLLYGAQQLPTAQYSAYPPQPQQPQVSPGGVGNQGAYPGQLGGLAYGSQQYASAAGQQAQMSATPFTSQQPLSNSYYAQY</sequence>
<keyword evidence="1 2" id="KW-0694">RNA-binding</keyword>
<reference evidence="5 6" key="1">
    <citation type="journal article" date="2024" name="Nat. Commun.">
        <title>Phylogenomics reveals the evolutionary origins of lichenization in chlorophyte algae.</title>
        <authorList>
            <person name="Puginier C."/>
            <person name="Libourel C."/>
            <person name="Otte J."/>
            <person name="Skaloud P."/>
            <person name="Haon M."/>
            <person name="Grisel S."/>
            <person name="Petersen M."/>
            <person name="Berrin J.G."/>
            <person name="Delaux P.M."/>
            <person name="Dal Grande F."/>
            <person name="Keller J."/>
        </authorList>
    </citation>
    <scope>NUCLEOTIDE SEQUENCE [LARGE SCALE GENOMIC DNA]</scope>
    <source>
        <strain evidence="5 6">SAG 216-7</strain>
    </source>
</reference>
<evidence type="ECO:0000313" key="5">
    <source>
        <dbReference type="EMBL" id="KAK9909413.1"/>
    </source>
</evidence>
<feature type="domain" description="RRM" evidence="4">
    <location>
        <begin position="8"/>
        <end position="86"/>
    </location>
</feature>